<protein>
    <submittedName>
        <fullName evidence="1">Mobilization protein</fullName>
    </submittedName>
</protein>
<dbReference type="Proteomes" id="UP000436858">
    <property type="component" value="Unassembled WGS sequence"/>
</dbReference>
<name>A0A6I0SEN9_BACT4</name>
<reference evidence="1 2" key="1">
    <citation type="journal article" date="2019" name="Nat. Med.">
        <title>A library of human gut bacterial isolates paired with longitudinal multiomics data enables mechanistic microbiome research.</title>
        <authorList>
            <person name="Poyet M."/>
            <person name="Groussin M."/>
            <person name="Gibbons S.M."/>
            <person name="Avila-Pacheco J."/>
            <person name="Jiang X."/>
            <person name="Kearney S.M."/>
            <person name="Perrotta A.R."/>
            <person name="Berdy B."/>
            <person name="Zhao S."/>
            <person name="Lieberman T.D."/>
            <person name="Swanson P.K."/>
            <person name="Smith M."/>
            <person name="Roesemann S."/>
            <person name="Alexander J.E."/>
            <person name="Rich S.A."/>
            <person name="Livny J."/>
            <person name="Vlamakis H."/>
            <person name="Clish C."/>
            <person name="Bullock K."/>
            <person name="Deik A."/>
            <person name="Scott J."/>
            <person name="Pierce K.A."/>
            <person name="Xavier R.J."/>
            <person name="Alm E.J."/>
        </authorList>
    </citation>
    <scope>NUCLEOTIDE SEQUENCE [LARGE SCALE GENOMIC DNA]</scope>
    <source>
        <strain evidence="1 2">BIOML-A162</strain>
    </source>
</reference>
<evidence type="ECO:0000313" key="2">
    <source>
        <dbReference type="Proteomes" id="UP000436858"/>
    </source>
</evidence>
<dbReference type="AlphaFoldDB" id="A0A6I0SEN9"/>
<feature type="non-terminal residue" evidence="1">
    <location>
        <position position="46"/>
    </location>
</feature>
<evidence type="ECO:0000313" key="1">
    <source>
        <dbReference type="EMBL" id="KAB4466277.1"/>
    </source>
</evidence>
<comment type="caution">
    <text evidence="1">The sequence shown here is derived from an EMBL/GenBank/DDBJ whole genome shotgun (WGS) entry which is preliminary data.</text>
</comment>
<gene>
    <name evidence="1" type="ORF">GAN91_29025</name>
</gene>
<organism evidence="1 2">
    <name type="scientific">Bacteroides thetaiotaomicron</name>
    <dbReference type="NCBI Taxonomy" id="818"/>
    <lineage>
        <taxon>Bacteria</taxon>
        <taxon>Pseudomonadati</taxon>
        <taxon>Bacteroidota</taxon>
        <taxon>Bacteroidia</taxon>
        <taxon>Bacteroidales</taxon>
        <taxon>Bacteroidaceae</taxon>
        <taxon>Bacteroides</taxon>
    </lineage>
</organism>
<accession>A0A6I0SEN9</accession>
<dbReference type="EMBL" id="WCRY01000119">
    <property type="protein sequence ID" value="KAB4466277.1"/>
    <property type="molecule type" value="Genomic_DNA"/>
</dbReference>
<sequence>MGFVVLHMEKAHGSDSGTTAHIERFIIPKNADPPRTHLNRRLIAYP</sequence>
<proteinExistence type="predicted"/>